<accession>A0A437PL47</accession>
<dbReference type="RefSeq" id="WP_127829775.1">
    <property type="nucleotide sequence ID" value="NZ_RZYA01000009.1"/>
</dbReference>
<dbReference type="OrthoDB" id="573709at2"/>
<reference evidence="2 3" key="1">
    <citation type="submission" date="2019-01" db="EMBL/GenBank/DDBJ databases">
        <title>Genome sequences of Streptomyces and Rhizobium isolates collected from root and soil.</title>
        <authorList>
            <person name="Chhettri S."/>
            <person name="Sevigny J.L."/>
            <person name="Sen A."/>
            <person name="Ennis N."/>
            <person name="Tisa L."/>
        </authorList>
    </citation>
    <scope>NUCLEOTIDE SEQUENCE [LARGE SCALE GENOMIC DNA]</scope>
    <source>
        <strain evidence="2 3">San01</strain>
    </source>
</reference>
<gene>
    <name evidence="2" type="ORF">EOT10_20900</name>
</gene>
<feature type="transmembrane region" description="Helical" evidence="1">
    <location>
        <begin position="121"/>
        <end position="141"/>
    </location>
</feature>
<keyword evidence="3" id="KW-1185">Reference proteome</keyword>
<evidence type="ECO:0000313" key="3">
    <source>
        <dbReference type="Proteomes" id="UP000283128"/>
    </source>
</evidence>
<evidence type="ECO:0000256" key="1">
    <source>
        <dbReference type="SAM" id="Phobius"/>
    </source>
</evidence>
<dbReference type="AlphaFoldDB" id="A0A437PL47"/>
<keyword evidence="1" id="KW-1133">Transmembrane helix</keyword>
<feature type="transmembrane region" description="Helical" evidence="1">
    <location>
        <begin position="34"/>
        <end position="53"/>
    </location>
</feature>
<dbReference type="Proteomes" id="UP000283128">
    <property type="component" value="Unassembled WGS sequence"/>
</dbReference>
<name>A0A437PL47_9ACTN</name>
<keyword evidence="1" id="KW-0812">Transmembrane</keyword>
<sequence length="142" mass="15266">MTGEPTRRTALDDGQIRHLELIQAVISRMGNNSFLIKGWALTLMGALLAFAAGNGSRTAATTGFVPIVAFWLLDAYFLYKERLFRRLYDRVRRAGGDIEPFSMDASGGAQRGGTLRAAGSLTVALFYGGLALAQAIVIVAVL</sequence>
<keyword evidence="1" id="KW-0472">Membrane</keyword>
<feature type="transmembrane region" description="Helical" evidence="1">
    <location>
        <begin position="59"/>
        <end position="79"/>
    </location>
</feature>
<comment type="caution">
    <text evidence="2">The sequence shown here is derived from an EMBL/GenBank/DDBJ whole genome shotgun (WGS) entry which is preliminary data.</text>
</comment>
<evidence type="ECO:0000313" key="2">
    <source>
        <dbReference type="EMBL" id="RVU22929.1"/>
    </source>
</evidence>
<proteinExistence type="predicted"/>
<protein>
    <submittedName>
        <fullName evidence="2">Uncharacterized protein</fullName>
    </submittedName>
</protein>
<organism evidence="2 3">
    <name type="scientific">Streptomyces antnestii</name>
    <dbReference type="NCBI Taxonomy" id="2494256"/>
    <lineage>
        <taxon>Bacteria</taxon>
        <taxon>Bacillati</taxon>
        <taxon>Actinomycetota</taxon>
        <taxon>Actinomycetes</taxon>
        <taxon>Kitasatosporales</taxon>
        <taxon>Streptomycetaceae</taxon>
        <taxon>Streptomyces</taxon>
    </lineage>
</organism>
<dbReference type="EMBL" id="RZYA01000009">
    <property type="protein sequence ID" value="RVU22929.1"/>
    <property type="molecule type" value="Genomic_DNA"/>
</dbReference>